<reference evidence="2" key="1">
    <citation type="submission" date="2014-11" db="EMBL/GenBank/DDBJ databases">
        <authorList>
            <person name="Amaro Gonzalez C."/>
        </authorList>
    </citation>
    <scope>NUCLEOTIDE SEQUENCE</scope>
</reference>
<name>A0A0E9T3N0_ANGAN</name>
<proteinExistence type="predicted"/>
<evidence type="ECO:0000313" key="2">
    <source>
        <dbReference type="EMBL" id="JAH48112.1"/>
    </source>
</evidence>
<evidence type="ECO:0000256" key="1">
    <source>
        <dbReference type="SAM" id="MobiDB-lite"/>
    </source>
</evidence>
<reference evidence="2" key="2">
    <citation type="journal article" date="2015" name="Fish Shellfish Immunol.">
        <title>Early steps in the European eel (Anguilla anguilla)-Vibrio vulnificus interaction in the gills: Role of the RtxA13 toxin.</title>
        <authorList>
            <person name="Callol A."/>
            <person name="Pajuelo D."/>
            <person name="Ebbesson L."/>
            <person name="Teles M."/>
            <person name="MacKenzie S."/>
            <person name="Amaro C."/>
        </authorList>
    </citation>
    <scope>NUCLEOTIDE SEQUENCE</scope>
</reference>
<feature type="compositionally biased region" description="Basic and acidic residues" evidence="1">
    <location>
        <begin position="17"/>
        <end position="30"/>
    </location>
</feature>
<organism evidence="2">
    <name type="scientific">Anguilla anguilla</name>
    <name type="common">European freshwater eel</name>
    <name type="synonym">Muraena anguilla</name>
    <dbReference type="NCBI Taxonomy" id="7936"/>
    <lineage>
        <taxon>Eukaryota</taxon>
        <taxon>Metazoa</taxon>
        <taxon>Chordata</taxon>
        <taxon>Craniata</taxon>
        <taxon>Vertebrata</taxon>
        <taxon>Euteleostomi</taxon>
        <taxon>Actinopterygii</taxon>
        <taxon>Neopterygii</taxon>
        <taxon>Teleostei</taxon>
        <taxon>Anguilliformes</taxon>
        <taxon>Anguillidae</taxon>
        <taxon>Anguilla</taxon>
    </lineage>
</organism>
<accession>A0A0E9T3N0</accession>
<feature type="region of interest" description="Disordered" evidence="1">
    <location>
        <begin position="17"/>
        <end position="51"/>
    </location>
</feature>
<sequence length="51" mass="6039">MKMEWPMFSEHIIHHVEQHRKEKKDADEQSKQLTSKLAQMQLGGIHQVQEG</sequence>
<dbReference type="EMBL" id="GBXM01060465">
    <property type="protein sequence ID" value="JAH48112.1"/>
    <property type="molecule type" value="Transcribed_RNA"/>
</dbReference>
<protein>
    <submittedName>
        <fullName evidence="2">Uncharacterized protein</fullName>
    </submittedName>
</protein>
<dbReference type="AlphaFoldDB" id="A0A0E9T3N0"/>